<organism evidence="2 3">
    <name type="scientific">Orbilia oligospora</name>
    <name type="common">Nematode-trapping fungus</name>
    <name type="synonym">Arthrobotrys oligospora</name>
    <dbReference type="NCBI Taxonomy" id="2813651"/>
    <lineage>
        <taxon>Eukaryota</taxon>
        <taxon>Fungi</taxon>
        <taxon>Dikarya</taxon>
        <taxon>Ascomycota</taxon>
        <taxon>Pezizomycotina</taxon>
        <taxon>Orbiliomycetes</taxon>
        <taxon>Orbiliales</taxon>
        <taxon>Orbiliaceae</taxon>
        <taxon>Orbilia</taxon>
    </lineage>
</organism>
<dbReference type="EMBL" id="WIQW01000081">
    <property type="protein sequence ID" value="KAF3086737.1"/>
    <property type="molecule type" value="Genomic_DNA"/>
</dbReference>
<dbReference type="Proteomes" id="UP000475325">
    <property type="component" value="Unassembled WGS sequence"/>
</dbReference>
<protein>
    <recommendedName>
        <fullName evidence="1">F-box domain-containing protein</fullName>
    </recommendedName>
</protein>
<feature type="domain" description="F-box" evidence="1">
    <location>
        <begin position="64"/>
        <end position="97"/>
    </location>
</feature>
<dbReference type="InterPro" id="IPR001810">
    <property type="entry name" value="F-box_dom"/>
</dbReference>
<gene>
    <name evidence="2" type="ORF">TWF102_010923</name>
</gene>
<accession>A0A7C8NHX4</accession>
<comment type="caution">
    <text evidence="2">The sequence shown here is derived from an EMBL/GenBank/DDBJ whole genome shotgun (WGS) entry which is preliminary data.</text>
</comment>
<sequence>MIQTAILCRKACELEAASGSNHQYKSCALLNLTSSTDSPKPTSQSSYTLLYSYTSIMASLPLFPTEVLVQIFKDKALNSGDHARCARTCKRFRDIIYYSGSFGLDYVFQVDHITQSAWKFTRVLLANPQGGQRIREIRVEWHRRQRRWKGSWTPLWTWTEEELSKIWDICEQWKIRSIYPAIRDGFNSEALLPFILCFTKDLKVLDIGPTSRELIHNGPHGYRLIDIRRMFNYKREDGERWNVQRWYDSGGSTINKRGKARRNSILWIYSTMTSEPWLPGFASIREFSSGNRLGILNQRVSRDDLPVIHLAKLTALPRLETLKIHNLGCAAELEIDPNDDPKPTQPSTLKHFELINCIYLKNICERIAVLARDSLESFTQAGTPGSCNGYLYSLEWTLGRNDPDEIKKAEVTIENEIGDVFQQAQMKKLTRDKICFTEPEEETNDIEYYSSDWDSSEDLTMGDKDPYMQKKKHDVNWDSDDAMGSDYFDIKKVKTYYEPAEDSVWLPEDFEPHVIEDYNEPTKTRHVKGRKRRSHFVG</sequence>
<dbReference type="InterPro" id="IPR036047">
    <property type="entry name" value="F-box-like_dom_sf"/>
</dbReference>
<reference evidence="2 3" key="1">
    <citation type="submission" date="2019-06" db="EMBL/GenBank/DDBJ databases">
        <authorList>
            <person name="Palmer J.M."/>
        </authorList>
    </citation>
    <scope>NUCLEOTIDE SEQUENCE [LARGE SCALE GENOMIC DNA]</scope>
    <source>
        <strain evidence="2 3">TWF102</strain>
    </source>
</reference>
<dbReference type="SUPFAM" id="SSF81383">
    <property type="entry name" value="F-box domain"/>
    <property type="match status" value="1"/>
</dbReference>
<evidence type="ECO:0000259" key="1">
    <source>
        <dbReference type="Pfam" id="PF12937"/>
    </source>
</evidence>
<evidence type="ECO:0000313" key="2">
    <source>
        <dbReference type="EMBL" id="KAF3086737.1"/>
    </source>
</evidence>
<dbReference type="Pfam" id="PF12937">
    <property type="entry name" value="F-box-like"/>
    <property type="match status" value="1"/>
</dbReference>
<dbReference type="CDD" id="cd09917">
    <property type="entry name" value="F-box_SF"/>
    <property type="match status" value="1"/>
</dbReference>
<name>A0A7C8NHX4_ORBOL</name>
<evidence type="ECO:0000313" key="3">
    <source>
        <dbReference type="Proteomes" id="UP000475325"/>
    </source>
</evidence>
<dbReference type="AlphaFoldDB" id="A0A7C8NHX4"/>
<proteinExistence type="predicted"/>